<dbReference type="SUPFAM" id="SSF53613">
    <property type="entry name" value="Ribokinase-like"/>
    <property type="match status" value="1"/>
</dbReference>
<dbReference type="CDD" id="cd01172">
    <property type="entry name" value="RfaE_like"/>
    <property type="match status" value="1"/>
</dbReference>
<keyword evidence="5" id="KW-1185">Reference proteome</keyword>
<evidence type="ECO:0000259" key="3">
    <source>
        <dbReference type="Pfam" id="PF00294"/>
    </source>
</evidence>
<dbReference type="PANTHER" id="PTHR46969:SF1">
    <property type="entry name" value="BIFUNCTIONAL PROTEIN HLDE"/>
    <property type="match status" value="1"/>
</dbReference>
<dbReference type="InterPro" id="IPR029056">
    <property type="entry name" value="Ribokinase-like"/>
</dbReference>
<dbReference type="NCBIfam" id="TIGR02198">
    <property type="entry name" value="rfaE_dom_I"/>
    <property type="match status" value="1"/>
</dbReference>
<dbReference type="PATRIC" id="fig|70996.4.peg.4710"/>
<keyword evidence="2" id="KW-0418">Kinase</keyword>
<dbReference type="PANTHER" id="PTHR46969">
    <property type="entry name" value="BIFUNCTIONAL PROTEIN HLDE"/>
    <property type="match status" value="1"/>
</dbReference>
<dbReference type="AlphaFoldDB" id="A0A0N8GSV0"/>
<evidence type="ECO:0000256" key="2">
    <source>
        <dbReference type="ARBA" id="ARBA00022777"/>
    </source>
</evidence>
<dbReference type="Pfam" id="PF00294">
    <property type="entry name" value="PfkB"/>
    <property type="match status" value="1"/>
</dbReference>
<dbReference type="GO" id="GO:0033785">
    <property type="term" value="F:heptose 7-phosphate kinase activity"/>
    <property type="evidence" value="ECO:0007669"/>
    <property type="project" value="TreeGrafter"/>
</dbReference>
<dbReference type="Proteomes" id="UP000050277">
    <property type="component" value="Unassembled WGS sequence"/>
</dbReference>
<dbReference type="InterPro" id="IPR011611">
    <property type="entry name" value="PfkB_dom"/>
</dbReference>
<comment type="caution">
    <text evidence="4">The sequence shown here is derived from an EMBL/GenBank/DDBJ whole genome shotgun (WGS) entry which is preliminary data.</text>
</comment>
<dbReference type="GO" id="GO:0016773">
    <property type="term" value="F:phosphotransferase activity, alcohol group as acceptor"/>
    <property type="evidence" value="ECO:0007669"/>
    <property type="project" value="InterPro"/>
</dbReference>
<dbReference type="GO" id="GO:0033786">
    <property type="term" value="F:heptose-1-phosphate adenylyltransferase activity"/>
    <property type="evidence" value="ECO:0007669"/>
    <property type="project" value="TreeGrafter"/>
</dbReference>
<dbReference type="EMBL" id="LGKP01000012">
    <property type="protein sequence ID" value="KPL90314.1"/>
    <property type="molecule type" value="Genomic_DNA"/>
</dbReference>
<protein>
    <recommendedName>
        <fullName evidence="3">Carbohydrate kinase PfkB domain-containing protein</fullName>
    </recommendedName>
</protein>
<accession>A0A0N8GSV0</accession>
<reference evidence="4 5" key="1">
    <citation type="submission" date="2015-07" db="EMBL/GenBank/DDBJ databases">
        <title>Whole genome sequence of Herpetosiphon geysericola DSM 7119.</title>
        <authorList>
            <person name="Hemp J."/>
            <person name="Ward L.M."/>
            <person name="Pace L.A."/>
            <person name="Fischer W.W."/>
        </authorList>
    </citation>
    <scope>NUCLEOTIDE SEQUENCE [LARGE SCALE GENOMIC DNA]</scope>
    <source>
        <strain evidence="4 5">DSM 7119</strain>
    </source>
</reference>
<gene>
    <name evidence="4" type="ORF">SE18_06770</name>
</gene>
<name>A0A0N8GSV0_9CHLR</name>
<feature type="domain" description="Carbohydrate kinase PfkB" evidence="3">
    <location>
        <begin position="15"/>
        <end position="312"/>
    </location>
</feature>
<dbReference type="Gene3D" id="3.40.1190.20">
    <property type="match status" value="1"/>
</dbReference>
<dbReference type="FunFam" id="3.40.1190.20:FF:000002">
    <property type="entry name" value="Bifunctional protein HldE"/>
    <property type="match status" value="1"/>
</dbReference>
<dbReference type="GO" id="GO:0005829">
    <property type="term" value="C:cytosol"/>
    <property type="evidence" value="ECO:0007669"/>
    <property type="project" value="TreeGrafter"/>
</dbReference>
<proteinExistence type="predicted"/>
<evidence type="ECO:0000313" key="5">
    <source>
        <dbReference type="Proteomes" id="UP000050277"/>
    </source>
</evidence>
<evidence type="ECO:0000313" key="4">
    <source>
        <dbReference type="EMBL" id="KPL90314.1"/>
    </source>
</evidence>
<evidence type="ECO:0000256" key="1">
    <source>
        <dbReference type="ARBA" id="ARBA00022679"/>
    </source>
</evidence>
<sequence>MVHELTATLAKLSKQRVLIVGDVMLDEYIWGDVTRISPEAPVPIVNVRSRSYRPGGASNVAASIAALNAEVLLGGVIGDDLAAQQLKLVLEQAGVGESNGLIKAQRPTTLKTRIIAHNQQMLRYDSEVNTALDSVSETALCTWVDQQIANCQVCILSDYAKGVLTERVCQHVIQQARRYNIPVVVDPKGINYQRYAQASVITPNLQETQVVTGLSLHSLEQLQLAADHLLELLQGTAVIITRSADGMALYRNQHAPVFLPTHARNVYDVTGAGDTVVAILALALASGSSLEQAMQLANIAAGIVVGKVGTATVDLAELSQAITSLYSV</sequence>
<dbReference type="InterPro" id="IPR011913">
    <property type="entry name" value="RfaE_dom_I"/>
</dbReference>
<organism evidence="4 5">
    <name type="scientific">Herpetosiphon geysericola</name>
    <dbReference type="NCBI Taxonomy" id="70996"/>
    <lineage>
        <taxon>Bacteria</taxon>
        <taxon>Bacillati</taxon>
        <taxon>Chloroflexota</taxon>
        <taxon>Chloroflexia</taxon>
        <taxon>Herpetosiphonales</taxon>
        <taxon>Herpetosiphonaceae</taxon>
        <taxon>Herpetosiphon</taxon>
    </lineage>
</organism>
<dbReference type="STRING" id="70996.SE18_06770"/>
<keyword evidence="1" id="KW-0808">Transferase</keyword>